<dbReference type="RefSeq" id="WP_210099043.1">
    <property type="nucleotide sequence ID" value="NZ_BAAAIO010000001.1"/>
</dbReference>
<comment type="subcellular location">
    <subcellularLocation>
        <location evidence="1">Membrane</location>
        <topology evidence="1">Multi-pass membrane protein</topology>
    </subcellularLocation>
</comment>
<keyword evidence="9" id="KW-1185">Reference proteome</keyword>
<keyword evidence="3 5" id="KW-1133">Transmembrane helix</keyword>
<evidence type="ECO:0000313" key="8">
    <source>
        <dbReference type="EMBL" id="MBP2376850.1"/>
    </source>
</evidence>
<evidence type="ECO:0000256" key="4">
    <source>
        <dbReference type="ARBA" id="ARBA00023136"/>
    </source>
</evidence>
<dbReference type="Proteomes" id="UP000703720">
    <property type="component" value="Unassembled WGS sequence"/>
</dbReference>
<feature type="domain" description="DUF2510" evidence="7">
    <location>
        <begin position="10"/>
        <end position="31"/>
    </location>
</feature>
<reference evidence="8 9" key="1">
    <citation type="submission" date="2021-03" db="EMBL/GenBank/DDBJ databases">
        <title>Sequencing the genomes of 1000 actinobacteria strains.</title>
        <authorList>
            <person name="Klenk H.-P."/>
        </authorList>
    </citation>
    <scope>NUCLEOTIDE SEQUENCE [LARGE SCALE GENOMIC DNA]</scope>
    <source>
        <strain evidence="8 9">DSM 13468</strain>
    </source>
</reference>
<feature type="transmembrane region" description="Helical" evidence="5">
    <location>
        <begin position="75"/>
        <end position="96"/>
    </location>
</feature>
<evidence type="ECO:0000313" key="9">
    <source>
        <dbReference type="Proteomes" id="UP000703720"/>
    </source>
</evidence>
<dbReference type="InterPro" id="IPR018929">
    <property type="entry name" value="DUF2510"/>
</dbReference>
<dbReference type="InterPro" id="IPR007829">
    <property type="entry name" value="TM2"/>
</dbReference>
<keyword evidence="2 5" id="KW-0812">Transmembrane</keyword>
<accession>A0ABS4WKX2</accession>
<dbReference type="EMBL" id="JAGIOA010000001">
    <property type="protein sequence ID" value="MBP2376850.1"/>
    <property type="molecule type" value="Genomic_DNA"/>
</dbReference>
<comment type="caution">
    <text evidence="8">The sequence shown here is derived from an EMBL/GenBank/DDBJ whole genome shotgun (WGS) entry which is preliminary data.</text>
</comment>
<gene>
    <name evidence="8" type="ORF">JOF42_000345</name>
</gene>
<protein>
    <submittedName>
        <fullName evidence="8">TM2 domain-containing membrane protein YozV</fullName>
    </submittedName>
</protein>
<evidence type="ECO:0000256" key="2">
    <source>
        <dbReference type="ARBA" id="ARBA00022692"/>
    </source>
</evidence>
<evidence type="ECO:0000259" key="7">
    <source>
        <dbReference type="Pfam" id="PF10708"/>
    </source>
</evidence>
<evidence type="ECO:0000256" key="3">
    <source>
        <dbReference type="ARBA" id="ARBA00022989"/>
    </source>
</evidence>
<evidence type="ECO:0000256" key="5">
    <source>
        <dbReference type="SAM" id="Phobius"/>
    </source>
</evidence>
<evidence type="ECO:0000259" key="6">
    <source>
        <dbReference type="Pfam" id="PF05154"/>
    </source>
</evidence>
<dbReference type="PANTHER" id="PTHR21016">
    <property type="entry name" value="BETA-AMYLOID BINDING PROTEIN-RELATED"/>
    <property type="match status" value="1"/>
</dbReference>
<feature type="domain" description="TM2" evidence="6">
    <location>
        <begin position="48"/>
        <end position="94"/>
    </location>
</feature>
<organism evidence="8 9">
    <name type="scientific">Microbacterium phyllosphaerae</name>
    <dbReference type="NCBI Taxonomy" id="124798"/>
    <lineage>
        <taxon>Bacteria</taxon>
        <taxon>Bacillati</taxon>
        <taxon>Actinomycetota</taxon>
        <taxon>Actinomycetes</taxon>
        <taxon>Micrococcales</taxon>
        <taxon>Microbacteriaceae</taxon>
        <taxon>Microbacterium</taxon>
    </lineage>
</organism>
<dbReference type="Pfam" id="PF10708">
    <property type="entry name" value="DUF2510"/>
    <property type="match status" value="1"/>
</dbReference>
<dbReference type="InterPro" id="IPR050932">
    <property type="entry name" value="TM2D1-3-like"/>
</dbReference>
<name>A0ABS4WKX2_9MICO</name>
<dbReference type="Pfam" id="PF05154">
    <property type="entry name" value="TM2"/>
    <property type="match status" value="1"/>
</dbReference>
<keyword evidence="4 5" id="KW-0472">Membrane</keyword>
<proteinExistence type="predicted"/>
<sequence length="276" mass="29512">MTDSTLTPPPGWYPDPDDAAGQRYWDGSSWGAGSDVKVPAALAVQKQKTLGKAYLWWFPLGIFGAHHFYMGRKVWGWITALTLNFLLLGWALDLLLMPMWLSHLEKDRRAVEEMREIWVQTSAEIKAAGRDIGSASAEVSRALGPAAAQAARKIGPATLAASSWITQAVRLGGLALNRDKTELSYGALAVPASMAQVSVMSGTATSRMSGSNVLGGAVLGGMLGHAGAGAVIGATARTNTTKIFIVVDFPGGQWVTETSHKNERYARRFAAKLNNL</sequence>
<feature type="transmembrane region" description="Helical" evidence="5">
    <location>
        <begin position="53"/>
        <end position="69"/>
    </location>
</feature>
<evidence type="ECO:0000256" key="1">
    <source>
        <dbReference type="ARBA" id="ARBA00004141"/>
    </source>
</evidence>
<dbReference type="PANTHER" id="PTHR21016:SF25">
    <property type="entry name" value="TM2 DOMAIN-CONTAINING PROTEIN DDB_G0277895-RELATED"/>
    <property type="match status" value="1"/>
</dbReference>